<dbReference type="Pfam" id="PF08808">
    <property type="entry name" value="RES"/>
    <property type="match status" value="1"/>
</dbReference>
<dbReference type="SMART" id="SM00953">
    <property type="entry name" value="RES"/>
    <property type="match status" value="1"/>
</dbReference>
<evidence type="ECO:0000259" key="1">
    <source>
        <dbReference type="SMART" id="SM00953"/>
    </source>
</evidence>
<dbReference type="InterPro" id="IPR014914">
    <property type="entry name" value="RES_dom"/>
</dbReference>
<evidence type="ECO:0000313" key="3">
    <source>
        <dbReference type="Proteomes" id="UP000183407"/>
    </source>
</evidence>
<dbReference type="RefSeq" id="WP_083400836.1">
    <property type="nucleotide sequence ID" value="NZ_FNTL01000005.1"/>
</dbReference>
<protein>
    <submittedName>
        <fullName evidence="2">RES domain-containing protein</fullName>
    </submittedName>
</protein>
<gene>
    <name evidence="2" type="ORF">SAMN04490220_9174</name>
</gene>
<feature type="domain" description="RES" evidence="1">
    <location>
        <begin position="59"/>
        <end position="187"/>
    </location>
</feature>
<dbReference type="Proteomes" id="UP000183407">
    <property type="component" value="Unassembled WGS sequence"/>
</dbReference>
<name>A0A1H5MNT7_RHOJO</name>
<dbReference type="EMBL" id="FNTL01000005">
    <property type="protein sequence ID" value="SEE91065.1"/>
    <property type="molecule type" value="Genomic_DNA"/>
</dbReference>
<reference evidence="3" key="1">
    <citation type="submission" date="2016-10" db="EMBL/GenBank/DDBJ databases">
        <authorList>
            <person name="Varghese N."/>
        </authorList>
    </citation>
    <scope>NUCLEOTIDE SEQUENCE [LARGE SCALE GENOMIC DNA]</scope>
    <source>
        <strain evidence="3">DSM 44719</strain>
    </source>
</reference>
<sequence length="214" mass="23319">MGSMLPVPPTVAVLRGAGLQPEEVIDWRPAGVVWRVHRTTGTHVLPWNGLRTFGPILRFDHHPPPRAEHPRYGIWYGASSPRGGLAEAFQSARVIDRHRGDPYLTGLRFTRPLRLLDVSGIGEGTWATRVGGNHALDSAAHGRTQHWARTIHRAHDDLDGIIYRGRFAGSVCIAVTERAADAFPTLPALSLPLSHPGLSGPIDSAAHQLGYTIN</sequence>
<dbReference type="AlphaFoldDB" id="A0A1H5MNT7"/>
<proteinExistence type="predicted"/>
<evidence type="ECO:0000313" key="2">
    <source>
        <dbReference type="EMBL" id="SEE91065.1"/>
    </source>
</evidence>
<dbReference type="OrthoDB" id="3256236at2"/>
<organism evidence="2 3">
    <name type="scientific">Rhodococcus jostii</name>
    <dbReference type="NCBI Taxonomy" id="132919"/>
    <lineage>
        <taxon>Bacteria</taxon>
        <taxon>Bacillati</taxon>
        <taxon>Actinomycetota</taxon>
        <taxon>Actinomycetes</taxon>
        <taxon>Mycobacteriales</taxon>
        <taxon>Nocardiaceae</taxon>
        <taxon>Rhodococcus</taxon>
    </lineage>
</organism>
<accession>A0A1H5MNT7</accession>